<accession>A0ABT1XH06</accession>
<gene>
    <name evidence="10 11" type="primary">ccmE</name>
    <name evidence="10" type="synonym">cycJ</name>
    <name evidence="11" type="ORF">NSP04_07920</name>
</gene>
<evidence type="ECO:0000256" key="9">
    <source>
        <dbReference type="ARBA" id="ARBA00023136"/>
    </source>
</evidence>
<dbReference type="EMBL" id="JANKHG010000017">
    <property type="protein sequence ID" value="MCR2746573.1"/>
    <property type="molecule type" value="Genomic_DNA"/>
</dbReference>
<keyword evidence="3 10" id="KW-0812">Transmembrane</keyword>
<dbReference type="NCBIfam" id="NF009727">
    <property type="entry name" value="PRK13254.1-1"/>
    <property type="match status" value="1"/>
</dbReference>
<keyword evidence="8 10" id="KW-0408">Iron</keyword>
<keyword evidence="4 10" id="KW-0479">Metal-binding</keyword>
<keyword evidence="6 10" id="KW-0735">Signal-anchor</keyword>
<evidence type="ECO:0000256" key="2">
    <source>
        <dbReference type="ARBA" id="ARBA00022617"/>
    </source>
</evidence>
<comment type="similarity">
    <text evidence="10">Belongs to the CcmE/CycJ family.</text>
</comment>
<comment type="function">
    <text evidence="10">Heme chaperone required for the biogenesis of c-type cytochromes. Transiently binds heme delivered by CcmC and transfers the heme to apo-cytochromes in a process facilitated by CcmF and CcmH.</text>
</comment>
<dbReference type="HAMAP" id="MF_01959">
    <property type="entry name" value="CcmE"/>
    <property type="match status" value="1"/>
</dbReference>
<evidence type="ECO:0000256" key="3">
    <source>
        <dbReference type="ARBA" id="ARBA00022692"/>
    </source>
</evidence>
<keyword evidence="12" id="KW-1185">Reference proteome</keyword>
<comment type="caution">
    <text evidence="11">The sequence shown here is derived from an EMBL/GenBank/DDBJ whole genome shotgun (WGS) entry which is preliminary data.</text>
</comment>
<dbReference type="InterPro" id="IPR004329">
    <property type="entry name" value="CcmE"/>
</dbReference>
<dbReference type="PANTHER" id="PTHR34128">
    <property type="entry name" value="CYTOCHROME C-TYPE BIOGENESIS PROTEIN CCME HOMOLOG, MITOCHONDRIAL"/>
    <property type="match status" value="1"/>
</dbReference>
<dbReference type="InterPro" id="IPR036127">
    <property type="entry name" value="CcmE-like_sf"/>
</dbReference>
<name>A0ABT1XH06_9BURK</name>
<evidence type="ECO:0000256" key="6">
    <source>
        <dbReference type="ARBA" id="ARBA00022968"/>
    </source>
</evidence>
<protein>
    <recommendedName>
        <fullName evidence="10">Cytochrome c-type biogenesis protein CcmE</fullName>
    </recommendedName>
    <alternativeName>
        <fullName evidence="10">Cytochrome c maturation protein E</fullName>
    </alternativeName>
    <alternativeName>
        <fullName evidence="10">Heme chaperone CcmE</fullName>
    </alternativeName>
</protein>
<keyword evidence="10" id="KW-1003">Cell membrane</keyword>
<keyword evidence="9 10" id="KW-0472">Membrane</keyword>
<comment type="subcellular location">
    <subcellularLocation>
        <location evidence="10">Cell membrane</location>
        <topology evidence="10">Single-pass type II membrane protein</topology>
    </subcellularLocation>
    <subcellularLocation>
        <location evidence="1">Membrane</location>
    </subcellularLocation>
</comment>
<evidence type="ECO:0000256" key="5">
    <source>
        <dbReference type="ARBA" id="ARBA00022748"/>
    </source>
</evidence>
<proteinExistence type="inferred from homology"/>
<organism evidence="11 12">
    <name type="scientific">Limnobacter parvus</name>
    <dbReference type="NCBI Taxonomy" id="2939690"/>
    <lineage>
        <taxon>Bacteria</taxon>
        <taxon>Pseudomonadati</taxon>
        <taxon>Pseudomonadota</taxon>
        <taxon>Betaproteobacteria</taxon>
        <taxon>Burkholderiales</taxon>
        <taxon>Burkholderiaceae</taxon>
        <taxon>Limnobacter</taxon>
    </lineage>
</organism>
<evidence type="ECO:0000256" key="1">
    <source>
        <dbReference type="ARBA" id="ARBA00004370"/>
    </source>
</evidence>
<feature type="topological domain" description="Cytoplasmic" evidence="10">
    <location>
        <begin position="1"/>
        <end position="8"/>
    </location>
</feature>
<dbReference type="PANTHER" id="PTHR34128:SF2">
    <property type="entry name" value="CYTOCHROME C-TYPE BIOGENESIS PROTEIN CCME HOMOLOG, MITOCHONDRIAL"/>
    <property type="match status" value="1"/>
</dbReference>
<evidence type="ECO:0000256" key="10">
    <source>
        <dbReference type="HAMAP-Rule" id="MF_01959"/>
    </source>
</evidence>
<dbReference type="SUPFAM" id="SSF82093">
    <property type="entry name" value="Heme chaperone CcmE"/>
    <property type="match status" value="1"/>
</dbReference>
<evidence type="ECO:0000313" key="11">
    <source>
        <dbReference type="EMBL" id="MCR2746573.1"/>
    </source>
</evidence>
<evidence type="ECO:0000313" key="12">
    <source>
        <dbReference type="Proteomes" id="UP001165267"/>
    </source>
</evidence>
<feature type="topological domain" description="Extracellular" evidence="10">
    <location>
        <begin position="30"/>
        <end position="135"/>
    </location>
</feature>
<sequence length="135" mass="14688">MSNVRTHRAVWLAAIVVVALGFGIALVKVFNENLVFFYTPTQILGGEVPTGEKTYRLGGMVETGSVQREADSLKVRFVVSDLNSKVPVEFNGIVPDLFKEGTGVVADGQWDGTTFVASEVLAKHDEEYMPPGVEQ</sequence>
<keyword evidence="5 10" id="KW-0201">Cytochrome c-type biogenesis</keyword>
<evidence type="ECO:0000256" key="8">
    <source>
        <dbReference type="ARBA" id="ARBA00023004"/>
    </source>
</evidence>
<dbReference type="Proteomes" id="UP001165267">
    <property type="component" value="Unassembled WGS sequence"/>
</dbReference>
<dbReference type="InterPro" id="IPR012340">
    <property type="entry name" value="NA-bd_OB-fold"/>
</dbReference>
<reference evidence="11" key="1">
    <citation type="submission" date="2022-07" db="EMBL/GenBank/DDBJ databases">
        <authorList>
            <person name="Xamxidin M."/>
        </authorList>
    </citation>
    <scope>NUCLEOTIDE SEQUENCE</scope>
    <source>
        <strain evidence="11">YS8-69</strain>
    </source>
</reference>
<dbReference type="Pfam" id="PF03100">
    <property type="entry name" value="CcmE"/>
    <property type="match status" value="1"/>
</dbReference>
<dbReference type="Gene3D" id="2.40.50.140">
    <property type="entry name" value="Nucleic acid-binding proteins"/>
    <property type="match status" value="1"/>
</dbReference>
<dbReference type="RefSeq" id="WP_257511806.1">
    <property type="nucleotide sequence ID" value="NZ_JANKHG010000017.1"/>
</dbReference>
<feature type="binding site" description="covalent" evidence="10">
    <location>
        <position position="124"/>
    </location>
    <ligand>
        <name>heme</name>
        <dbReference type="ChEBI" id="CHEBI:30413"/>
    </ligand>
</feature>
<evidence type="ECO:0000256" key="7">
    <source>
        <dbReference type="ARBA" id="ARBA00022989"/>
    </source>
</evidence>
<keyword evidence="2 10" id="KW-0349">Heme</keyword>
<evidence type="ECO:0000256" key="4">
    <source>
        <dbReference type="ARBA" id="ARBA00022723"/>
    </source>
</evidence>
<feature type="binding site" description="axial binding residue" evidence="10">
    <location>
        <position position="128"/>
    </location>
    <ligand>
        <name>heme</name>
        <dbReference type="ChEBI" id="CHEBI:30413"/>
    </ligand>
    <ligandPart>
        <name>Fe</name>
        <dbReference type="ChEBI" id="CHEBI:18248"/>
    </ligandPart>
</feature>
<keyword evidence="7 10" id="KW-1133">Transmembrane helix</keyword>